<feature type="compositionally biased region" description="Basic and acidic residues" evidence="2">
    <location>
        <begin position="5192"/>
        <end position="5203"/>
    </location>
</feature>
<feature type="region of interest" description="Disordered" evidence="2">
    <location>
        <begin position="4475"/>
        <end position="4494"/>
    </location>
</feature>
<keyword evidence="1" id="KW-0175">Coiled coil</keyword>
<dbReference type="InterPro" id="IPR009030">
    <property type="entry name" value="Growth_fac_rcpt_cys_sf"/>
</dbReference>
<evidence type="ECO:0000259" key="3">
    <source>
        <dbReference type="PROSITE" id="PS50940"/>
    </source>
</evidence>
<feature type="coiled-coil region" evidence="1">
    <location>
        <begin position="6374"/>
        <end position="6401"/>
    </location>
</feature>
<feature type="compositionally biased region" description="Basic and acidic residues" evidence="2">
    <location>
        <begin position="5147"/>
        <end position="5162"/>
    </location>
</feature>
<dbReference type="Proteomes" id="UP000515135">
    <property type="component" value="Unplaced"/>
</dbReference>
<dbReference type="PANTHER" id="PTHR46104">
    <property type="entry name" value="GENE 9195-RELATED-RELATED"/>
    <property type="match status" value="1"/>
</dbReference>
<feature type="region of interest" description="Disordered" evidence="2">
    <location>
        <begin position="6225"/>
        <end position="6247"/>
    </location>
</feature>
<keyword evidence="4" id="KW-1185">Reference proteome</keyword>
<dbReference type="PROSITE" id="PS50940">
    <property type="entry name" value="CHIT_BIND_II"/>
    <property type="match status" value="1"/>
</dbReference>
<organism evidence="4 5">
    <name type="scientific">Branchiostoma belcheri</name>
    <name type="common">Amphioxus</name>
    <dbReference type="NCBI Taxonomy" id="7741"/>
    <lineage>
        <taxon>Eukaryota</taxon>
        <taxon>Metazoa</taxon>
        <taxon>Chordata</taxon>
        <taxon>Cephalochordata</taxon>
        <taxon>Leptocardii</taxon>
        <taxon>Amphioxiformes</taxon>
        <taxon>Branchiostomatidae</taxon>
        <taxon>Branchiostoma</taxon>
    </lineage>
</organism>
<accession>A0A6P4Z2E1</accession>
<evidence type="ECO:0000313" key="4">
    <source>
        <dbReference type="Proteomes" id="UP000515135"/>
    </source>
</evidence>
<dbReference type="Gene3D" id="2.10.50.10">
    <property type="entry name" value="Tumor Necrosis Factor Receptor, subunit A, domain 2"/>
    <property type="match status" value="17"/>
</dbReference>
<proteinExistence type="predicted"/>
<protein>
    <submittedName>
        <fullName evidence="5">LOW QUALITY PROTEIN: uncharacterized protein LOC109474799</fullName>
    </submittedName>
</protein>
<gene>
    <name evidence="5" type="primary">LOC109474799</name>
</gene>
<feature type="coiled-coil region" evidence="1">
    <location>
        <begin position="6288"/>
        <end position="6329"/>
    </location>
</feature>
<name>A0A6P4Z2E1_BRABE</name>
<feature type="region of interest" description="Disordered" evidence="2">
    <location>
        <begin position="5766"/>
        <end position="5817"/>
    </location>
</feature>
<dbReference type="PANTHER" id="PTHR46104:SF1">
    <property type="entry name" value="GENE 9195-RELATED"/>
    <property type="match status" value="1"/>
</dbReference>
<dbReference type="KEGG" id="bbel:109474799"/>
<feature type="region of interest" description="Disordered" evidence="2">
    <location>
        <begin position="5131"/>
        <end position="5245"/>
    </location>
</feature>
<dbReference type="GO" id="GO:0005576">
    <property type="term" value="C:extracellular region"/>
    <property type="evidence" value="ECO:0007669"/>
    <property type="project" value="InterPro"/>
</dbReference>
<dbReference type="SMART" id="SM01411">
    <property type="entry name" value="Ephrin_rec_like"/>
    <property type="match status" value="61"/>
</dbReference>
<feature type="region of interest" description="Disordered" evidence="2">
    <location>
        <begin position="5406"/>
        <end position="5461"/>
    </location>
</feature>
<evidence type="ECO:0000256" key="2">
    <source>
        <dbReference type="SAM" id="MobiDB-lite"/>
    </source>
</evidence>
<dbReference type="SUPFAM" id="SSF57184">
    <property type="entry name" value="Growth factor receptor domain"/>
    <property type="match status" value="15"/>
</dbReference>
<feature type="region of interest" description="Disordered" evidence="2">
    <location>
        <begin position="5837"/>
        <end position="5884"/>
    </location>
</feature>
<evidence type="ECO:0000256" key="1">
    <source>
        <dbReference type="SAM" id="Coils"/>
    </source>
</evidence>
<feature type="region of interest" description="Disordered" evidence="2">
    <location>
        <begin position="5013"/>
        <end position="5045"/>
    </location>
</feature>
<feature type="coiled-coil region" evidence="1">
    <location>
        <begin position="5341"/>
        <end position="5383"/>
    </location>
</feature>
<feature type="compositionally biased region" description="Basic and acidic residues" evidence="2">
    <location>
        <begin position="5786"/>
        <end position="5805"/>
    </location>
</feature>
<reference evidence="5" key="1">
    <citation type="submission" date="2025-08" db="UniProtKB">
        <authorList>
            <consortium name="RefSeq"/>
        </authorList>
    </citation>
    <scope>IDENTIFICATION</scope>
    <source>
        <tissue evidence="5">Gonad</tissue>
    </source>
</reference>
<feature type="compositionally biased region" description="Basic and acidic residues" evidence="2">
    <location>
        <begin position="5228"/>
        <end position="5242"/>
    </location>
</feature>
<evidence type="ECO:0000313" key="5">
    <source>
        <dbReference type="RefSeq" id="XP_019630718.1"/>
    </source>
</evidence>
<dbReference type="InterPro" id="IPR002557">
    <property type="entry name" value="Chitin-bd_dom"/>
</dbReference>
<feature type="compositionally biased region" description="Basic and acidic residues" evidence="2">
    <location>
        <begin position="5766"/>
        <end position="5779"/>
    </location>
</feature>
<dbReference type="InterPro" id="IPR011641">
    <property type="entry name" value="Tyr-kin_ephrin_A/B_rcpt-like"/>
</dbReference>
<dbReference type="GeneID" id="109474799"/>
<feature type="compositionally biased region" description="Basic and acidic residues" evidence="2">
    <location>
        <begin position="5856"/>
        <end position="5884"/>
    </location>
</feature>
<sequence>MPCPPGTYNPTTGLWTEAQCQGCEPGQYCPSYGMAMPEGNCSARYYCSRNATDPQPTDGTTGNRCPVGHYCPAGSGQPILCEPGTYTDTELTEECLLCTPGHYCITGSNPQDCPAGYYCPEGTGHVWQSCPLGTYSDNTGLSNVTECKQCTPGHYCDRLNATTTAGLCAAGHYCTSGSDSREPTSAASGDAGICPAGHYCEQGTGNPPPCPAGTFNNKTQATDSSDCQQCLPGWYCEQQGLVFPTGECEAGFYCTLGSNSSRPSEVSDTGGPCPAGHYCPTGTSTPPSCPAGEYSPAEQRDSCLDCPPGYYCIVTSTNYTECPKGHYCPAKTEFAEQYPCNNGTYNNQTAQNSMSACQLCLAGHYCPDMGMAEPAGLCAPGWYCTLGSWQRQPTPLGNDTGSTCNCPAQTVGGKCRAGTFCPEGSDWPTPCTPGYYCESDELPAVSGPCQAGFYCNGSTIVSQPYNDTTGDVCPQGHYCPTASNYPLACPPGTYSDRFSNHHANDCIPCTEGYFCPGWGLPDPAGQCDAGWFCPESSIDRQPEGNRCLPGHQCPQGSGSQDPCPSGMYQPDAGGGRCLLCPAGKYCDRDEAIAEQQSGVNSSTHGVVTPKECPAGFYCPNGTESARQFPCPVSTYSNTTGLESQEECRACPEGFYCEAQNITQPTGTCAAGFYCVLAAVTPTPEPADATGGPCPQGTYCDEGSSWPTPCPKGTYGHRDKLPSLSNCTDCPPGDFCMQTGLTAPNGSCLAGHYCTLKAINPNPVNETYGDICPAGHYCPEGSAQPLHCPAGTYQPDEQRDDLTDCLPCGPGKYCNQTGLTAETGFCQPGFFCLGGANTSTPQDGVTGDICPAGSHCPEGSPEHYSCNNGTYMNHTMAEECYDCPEGYYCVNGDRADPCPPGYYCPARTGADLQLCPAGTYNPRTLLSSVDQCTDCDPGKYCQLPGRDSYTGPCAAGYYCESGVNLDKPTGNHTGHGAICPAGHYCPEGSASPLGCPAGQYTELEGQGSCSQCEPGYYCPDNSTSFTETLCPTGHYCPGGTTSAYENPCPRGSYNPVNGSDSSDDCLPCPAGQYCVTDGLEQPTGNCSAGWYCTGGSYLDKPLPHSNATDLSECTCPLVNYTGGKCWPGTYCPSGSPYPVSCDEGSYCMGYGRETPNGPCDAGYYCDGGMSEPDPADRVCVPGHFCVQGSATPQPCPAGTFSNMSGNTEEGDCSPCTPGYYCEGPANVNATELCSAGYYCPAGQKTSTPDQYNCTRGHFCPEGSPDPEPCPAGQYQDEEGADDCKNCPPGRYCDPVEAAALYGVLSHGVIAPVDCPAGYYCLQDTASRHQHPCPDGYYSNTTNLEQEDQCLPCPGGTYCDAPGLTEYTALCDAGYVCVSASNTSQPEDGTTGYICPEGSYCPRGSHQETKCPQGTFSNRTGLHNVSECAACTPGYHCLTQGLTEPTDECAAGHYCSLAAITPNPVLQSYGDYCTPGHYCPQGTGEPVPCPRGTFLPDTGMDELTDCLNCTGGKYCERQGQSNVTDDCEAGFYCSSGAWTATPTDGGTGDVCPAGHYCPTGSAQPVPCDDGTYMNHSQAEVCDTCPAGYYCVRGHVANPCPAGHYCPNGTGFDWKNCPKGTYGPVEMLAAASECTQCDGGRFCSESGATNVTGMCAPGYFCQWGVDTATPNGNHTGIGGECPEGSYCPEGTPDPIGCEAGTYNDRTLQANCTACPPGYYCPVNSTTYVDTPCWTGFYCLEGTASPTQYPCPAGTYNNRTLADSAFDCLPCPGGLYCAGDGLSRPTGDCAPGWYCSGGAFSDKPSPYVNTSDSYSVDTECPVYSLNFTGGICTPGTYCPEGSQRPTPCDLGQYCEQHALDATSGPCSAGFFCNGSAEVRDPQPCSTGHYCPEGTDMEMPCPAGTYADQEGNANISECTPCTPGSYCSDWDMDSPSAPCAVGYYCPGGQNTSQPMDLACSPGHFCLQGSWNQTGCPSGYYQPHWGRGTCDVCEEGFYCQAYGDYEVLDYDNTTSFGNFSSRYRSLRGVSVPAVCPPGSYCPAGTKFASQFLCPEGTYSNRSGLANHTQCTPCDPGMFCQGQGNTEPTDNCTAGYFCTLGAWNSTPTDGDTGDICPEGRYCPSGSVVGAGCPKGTFSNMTGLTEASECRACTPGHYCADTGLTQESGQCWAGHYCLEGSDQAKPVGETFGDECTAGHYCPNGTDTPVACPPGTFLPTRAMEKLSDCVDCSSGYYCETPGQTNVTAECAAGFYCQQAANTSTPTDGVTGDICPEGHYCELGSPSPVPCGNGTFMNHTGASACYVCPAGYYCVNRDRADNCTQGYYCPEGTGADLWPCPAGFYGGTPGLRQEADCTECAGGSYCSTPGLPAPEADCAAGHFCIEGVDTATPNGLNNTGVGGICPPGYYCPTGTAAPRACEAGTFNYQEGRASCDPCPAGYFCYLNTSDPYANICPTGHYCPAGTEYGERYPCLAGTYNPLEGQQNSSACVLCDPGQYCQGDGLSQPTGNCSAGWYCTGGASEAQPLPPGNVTACDLPANYSDVSMCSCSEIAYTGNRCPPGHYCPEGSTAPRKCDGGWYCQGYELSTPTAECAAGYYCPVGVGVTVPDPAEFPCTPGHYCEQGSPVQTACPNGTFSNTSKKHPAVQLPPLYSRLLLQRGGSGDTIWTVCTWLLLSSRPDNGSATPEICDRGTYQSHPGQALCEVCPSGSYCDPHELNNVTGVITPEPCVPGHYCPNGTEYSTQNKCPAGTYSNRTSLSSTAECAACPPGMYCLDAGLTSPTGNCTAGFYCSGGADSPTPTNSPTGDICPQGQYCPEGSEIGTDCPVGSYGNQTGLRASTDCPLCDPGYYCDRPGLTAPYQPCHAGFYCAVGSTSPNPMLCPSGAYCPEGTPDPVPCPAGTFQPTEARGKTNSSACVDCTPGYYCQEGGQPNVTGECLPGYYCIRGASVQNPSDGTTGDICPRGFYCPAQSYWPTPCANGTYANDTGASECMVCPAGYYCSGGSTADNCVQGFYCPPGTGTDLQPCPAGTFGARTNLETESDCTPCSGGKFCDTDGLDDVAGNCDPGYYCTSGVNVSTPEGINTGVGGKCPPGHQCPQASANPQECAAGKYASQGGLAECDPCPPGFYCVNQTVTPVECPPGHYCPEGTEFDQQYPCPAGTYNNKTGQHNVSDCPACPPGMFCEGLGLVQPSGWCDEGFYCSGASSSHRPFDVGVTVTLSPTAAPITNYGNDTCHPLYDCVCPDNAMTTGGLCGPGYYCPYGSPTALPCDGGMYCETPGLTAPTGPCHAGFYCNHTSDRPDQHVCPAGHYCPTNTTVPVPCPAGTYSRTAGNDGLSDCLNCTAGFFCEGDGNADVDGPCGEGYYCPSGQATPTPPDFLCPRGHYCQQGFPEPVLCPNGTYQAQQGQRDCDVCPAGYYCDPNNGVAVVTPDPCPQGYYCPPGTPLSTSFPCPPGTYGATMNLTQESDCAQCTAGSYCETPGLSVPTAECYAGYYCTGGASSPTPLKDGVDASNNVTFTGNDECPIGHFCPNGTAYPQDCPAGTFSNNKGVTGEEGCEPCERGRYCSQLGFVNIDAAPPCDEGFVCTGGSTTPRPTDPAMGYICPAGFYCPAGTLYELGCEFGYYNPNPGQANCTVCPVGYMCDQVNMTSPEPCKSGHYCPEGVPSPVPCPEGTYNNKTGLSTESECDDCLAGYYCAGPGNSFPTGPCQAGYICYGGASDKVPASNNTKYPDNGVCPLGHYCDEGTPAPVPCPIGTLRDTTGAASVSECHPCTAGSYCNSSGLSAASGLCHAGYYCPSNHSTYSPAPSDLECPPGFFCPEGSAEPEPCPVGEYQPASGTDYCIPCRAGYYCQSAINPTPQLCPAFHYCPAGTMDPIPCHNGTYTNATTEGLKAEDECLPCPTGFFCRGGQLVGTCAAGYFCLAGSDDYTPEGDPPPADPDQDPCTPGDVCAGPCPGGHYCTEGEQDPWPCPENTLRQTPGASQLSDCEPCPAGLWCREGDPTAYLCPVGYYCDSVNGTSPGEGAGPKECPVHTYRDVPGARHVGECFNCPPGSWCNVTGMSDHTQSPCPVGHYCLEASDPEPCPAGQMRNVTGSGAPEECPLCRPGYYCPAGIPNVNGFPCAPHFECPEGAVNETICRPGHYCPGVTGTSPICPGGYYCPEGSNNYTICEYPSYCPEGSDQQWPCDLGWMPVNVTGLRDELSKACLICPVGTYRNDSAWDYCEPCPGGYYCPEGTDQYLTNPCPIGYYCPNRTGEPRPCLPGRYGNISLAYDYGQCFECPVNTFNHLFGQKACFPCGSSATAAKGSSHCECIGKYRAFQESDGSCICEPGYVYYNEANLMVTEGNSDADCQSRVDVRCDLDQVRLAGTRTCVYPSQYDCTPTCGDRGGSLSIELGVCLCHSYVAPEEICDSTCVQTKPVVTAGLTSTGQLQMTTFDPTSGQTTTAAVPNCIGPNQHTSGNKPVHWVVVGSSGVYGVLNTETTHSDYLTTSGAGTPTARRRRSAPDVESPYFARRLLMSTALPNTTVWTTTDVPVTTSSLLNNVPLIPNPLLCLEVEEMVIFKVEVNETDRTKSHYPRYQKDHLFNTNPSFDYGAFRQLQEYIEKTNVTVEQFAFVFTDPGQYAFYDAQEPGREIFVSVKANGSSCEDGVVRIQPATENNLVSAGVKKTAPRNQEPDWGLIIGIIAFLGACVIMLVVAVIVWRPKHAGIYPMNYWRPKYRSLGAPPAITYSPSYHDKGDLLLGVRGVAEGAESTTTTAMFMGPGEEQELENFNVRTLYDKLEDQNLHISAQLAKAQEDLRGFYQRIHDQNEGLKGMLNDLDLHRLEQLEKERQRHGDGREDESLQQSAGVPILNRQYNIQGPARKITLAGGGANLREQELMLALQILLDRMNSGNIPISKEMVEEAQRRLGMAGQPIPSGGWKVQGQGDLLRHQNAERLQLERELQQDEKDTMEKLLQEQEAKRQRTLQQLSEKLTFQLQGDLTEEEINRIMANHERELGAAMLAWEESKGKQAAELREQLARRRRDKEAALRKLHASQCQQAGIPAAPESKDNTEDKLHQQELVLDALMAEENAGLARAQMDHSSELEAERQQKMSDNINSALDDLVQQGALSEEESERIQKQLIDREAALKASMEKRKNLQVSLMRGRMADRKRRRIQELKDRQVQEREAKERRSRSSSPKSGGILTLGLMHPAEDEEDTDSVTKTKLSDGDHQSTIQDTISARFEAARKQGRKRGRKDQDDGSGKRQKLLEAGEDVAELDRRHARELEALEAQIAAEEAEHLRDISRSLDEEHSNTLKESQKDVLKDLSSKHGVDAVRQQEIMDRFRKDQENLEYMSNIRRERQTQDLQAKLAARKARKIADAMRQAEEDAAKRFIDEQEKQLQQVAQLQQQEAVADLVIPQLKPGDSLEEQAIKKEHQRAQDELVTRHKDEREEMEAKMDQEMRKKEAEERKKFEAEREKALREKKNKQAAELAARKDLTEEEMAALLAAHEQELEDLNDRLDAERSRQQLSLRDKLLARKRSRLQNKQRQQEAEMTKELLEQNKELKEARTKQVKEAEKQAMIDGIQQNGTEAGDRVIRAVLERRHAQELKDLEEEYGLEKKVMIDDALSRLHARCGSERDLLQQRHEAELEELENSGVTLEELAQLRAEMLNRQQLELSSLDRRHSQEARQLEQSALSDWELRFAQAKLALKEKHYKEFAQALMELTPDELEGKQRSVEQTLAAARELEEVRNRLEQQRKENEEKLKKEKEAFEKEEEERIRAELAAYEHQLEEEARQEKERTDKSIAALNKRKEDLLKEKKQKVKEEMERVAQQGVSEDEQRRLLEQHEKDVQKLEQKMEADRMRMQSGLQERLRRRREEKRRQKEVEVQNTAEEMRREHEEKLRSEEERMKKDEVLTLKESVNIDRLVPSQEDVSPAAVLTGAAPAQLALPGSFQQTAPLQDGELTNILMASPLYQKLQEIKDLIGNNSKLAAVGDGYMDSRDVDWGADTEFKPVDLNKLSPKDFIVYKFACFIGSLLTVHCGHPPVTILLADSIPPNPQLSKNAYRNSFQYDHNNRILYVRRARMDRVGEFVLVLVHTLAHIKSGDLRDDSSPDFVQEFHRALSAVCNDLFFARYRRSSPGPANDKAASMPMVETMFNDCETESERDAAVDDLLDVKLLRGTSREGVHFSKGELNTRLSEYGSYTMVSQLGGLLGGVDDKMQSAKDHGSKDQVDKWLGQLQKDSLTGTSVLTRQASRASSRSSPGLDTPSRAGLSGLALWKATAKDAIQEDSPGGRMKVAIRKATEKDLLKQFLQVQVQELEERVDSLSGEYSQLCRQAVELQASMAELQEETAQQTSLLQQAADGSARSQQMGLIKETVKKLNEARSSLTAANMSKAAVGEQLEALQTQLDDKTQQLQTHLQKAAAKT</sequence>
<feature type="domain" description="Chitin-binding type-2" evidence="3">
    <location>
        <begin position="1235"/>
        <end position="1293"/>
    </location>
</feature>
<dbReference type="Pfam" id="PF07699">
    <property type="entry name" value="Ephrin_rec_like"/>
    <property type="match status" value="1"/>
</dbReference>
<feature type="coiled-coil region" evidence="1">
    <location>
        <begin position="4919"/>
        <end position="4958"/>
    </location>
</feature>
<dbReference type="GO" id="GO:0008061">
    <property type="term" value="F:chitin binding"/>
    <property type="evidence" value="ECO:0007669"/>
    <property type="project" value="InterPro"/>
</dbReference>
<dbReference type="RefSeq" id="XP_019630718.1">
    <property type="nucleotide sequence ID" value="XM_019775159.1"/>
</dbReference>
<feature type="region of interest" description="Disordered" evidence="2">
    <location>
        <begin position="5729"/>
        <end position="5753"/>
    </location>
</feature>
<dbReference type="OrthoDB" id="439917at2759"/>